<dbReference type="EC" id="2.3.1.202" evidence="2"/>
<keyword evidence="3" id="KW-1185">Reference proteome</keyword>
<sequence>MPNVTLRPVAADDQDRLLAWRNSPAVAPYMYSDHAITAQEHAAWFARLPGLTTAIYWIIELDGHPVGLANVVDIDRRNRRCAWAYYLADPAVRGLGIGSFVEYWVIEHVFGPLDLDKLWCEVLEGNTDVWQRHMAFGFQREALYRDHVIKGGQALNVVGLGLLRADWADLREGFRAKLLAKGFAVGEA</sequence>
<dbReference type="PANTHER" id="PTHR43415">
    <property type="entry name" value="SPERMIDINE N(1)-ACETYLTRANSFERASE"/>
    <property type="match status" value="1"/>
</dbReference>
<name>A0ABS0T2C0_9CAUL</name>
<keyword evidence="2" id="KW-0012">Acyltransferase</keyword>
<dbReference type="InterPro" id="IPR000182">
    <property type="entry name" value="GNAT_dom"/>
</dbReference>
<reference evidence="2 3" key="1">
    <citation type="submission" date="2020-11" db="EMBL/GenBank/DDBJ databases">
        <title>genome sequence of strain KACC 18849.</title>
        <authorList>
            <person name="Gao J."/>
            <person name="Zhang X."/>
        </authorList>
    </citation>
    <scope>NUCLEOTIDE SEQUENCE [LARGE SCALE GENOMIC DNA]</scope>
    <source>
        <strain evidence="2 3">KACC 18849</strain>
    </source>
</reference>
<evidence type="ECO:0000259" key="1">
    <source>
        <dbReference type="PROSITE" id="PS51186"/>
    </source>
</evidence>
<gene>
    <name evidence="2" type="primary">pseH</name>
    <name evidence="2" type="ORF">I4Q42_15175</name>
</gene>
<dbReference type="NCBIfam" id="TIGR03585">
    <property type="entry name" value="PseH"/>
    <property type="match status" value="1"/>
</dbReference>
<dbReference type="Proteomes" id="UP000639859">
    <property type="component" value="Unassembled WGS sequence"/>
</dbReference>
<dbReference type="RefSeq" id="WP_198576923.1">
    <property type="nucleotide sequence ID" value="NZ_JADWOX010000010.1"/>
</dbReference>
<evidence type="ECO:0000313" key="3">
    <source>
        <dbReference type="Proteomes" id="UP000639859"/>
    </source>
</evidence>
<keyword evidence="2" id="KW-0808">Transferase</keyword>
<dbReference type="EMBL" id="JADWOX010000010">
    <property type="protein sequence ID" value="MBI1685012.1"/>
    <property type="molecule type" value="Genomic_DNA"/>
</dbReference>
<feature type="domain" description="N-acetyltransferase" evidence="1">
    <location>
        <begin position="4"/>
        <end position="169"/>
    </location>
</feature>
<dbReference type="PROSITE" id="PS51186">
    <property type="entry name" value="GNAT"/>
    <property type="match status" value="1"/>
</dbReference>
<accession>A0ABS0T2C0</accession>
<comment type="caution">
    <text evidence="2">The sequence shown here is derived from an EMBL/GenBank/DDBJ whole genome shotgun (WGS) entry which is preliminary data.</text>
</comment>
<dbReference type="GO" id="GO:0016746">
    <property type="term" value="F:acyltransferase activity"/>
    <property type="evidence" value="ECO:0007669"/>
    <property type="project" value="UniProtKB-KW"/>
</dbReference>
<organism evidence="2 3">
    <name type="scientific">Caulobacter hibisci</name>
    <dbReference type="NCBI Taxonomy" id="2035993"/>
    <lineage>
        <taxon>Bacteria</taxon>
        <taxon>Pseudomonadati</taxon>
        <taxon>Pseudomonadota</taxon>
        <taxon>Alphaproteobacteria</taxon>
        <taxon>Caulobacterales</taxon>
        <taxon>Caulobacteraceae</taxon>
        <taxon>Caulobacter</taxon>
    </lineage>
</organism>
<dbReference type="InterPro" id="IPR016181">
    <property type="entry name" value="Acyl_CoA_acyltransferase"/>
</dbReference>
<dbReference type="Gene3D" id="3.40.630.30">
    <property type="match status" value="1"/>
</dbReference>
<dbReference type="SUPFAM" id="SSF55729">
    <property type="entry name" value="Acyl-CoA N-acyltransferases (Nat)"/>
    <property type="match status" value="1"/>
</dbReference>
<evidence type="ECO:0000313" key="2">
    <source>
        <dbReference type="EMBL" id="MBI1685012.1"/>
    </source>
</evidence>
<dbReference type="PANTHER" id="PTHR43415:SF3">
    <property type="entry name" value="GNAT-FAMILY ACETYLTRANSFERASE"/>
    <property type="match status" value="1"/>
</dbReference>
<dbReference type="InterPro" id="IPR020036">
    <property type="entry name" value="PseH"/>
</dbReference>
<proteinExistence type="predicted"/>
<protein>
    <submittedName>
        <fullName evidence="2">UDP-4-amino-4, 6-dideoxy-N-acetyl-beta-L-altrosamine N-acetyltransferase</fullName>
        <ecNumber evidence="2">2.3.1.202</ecNumber>
    </submittedName>
</protein>
<dbReference type="Pfam" id="PF13302">
    <property type="entry name" value="Acetyltransf_3"/>
    <property type="match status" value="1"/>
</dbReference>